<protein>
    <recommendedName>
        <fullName evidence="6">FMN dependent NADH:quinone oxidoreductase</fullName>
        <ecNumber evidence="6">1.6.5.-</ecNumber>
    </recommendedName>
    <alternativeName>
        <fullName evidence="6">Azo-dye reductase</fullName>
    </alternativeName>
    <alternativeName>
        <fullName evidence="6">FMN-dependent NADH-azo compound oxidoreductase</fullName>
    </alternativeName>
    <alternativeName>
        <fullName evidence="6">FMN-dependent NADH-azoreductase</fullName>
        <ecNumber evidence="6">1.7.1.17</ecNumber>
    </alternativeName>
</protein>
<dbReference type="Pfam" id="PF02525">
    <property type="entry name" value="Flavodoxin_2"/>
    <property type="match status" value="1"/>
</dbReference>
<comment type="catalytic activity">
    <reaction evidence="5">
        <text>N,N-dimethyl-1,4-phenylenediamine + anthranilate + 2 NAD(+) = 2-(4-dimethylaminophenyl)diazenylbenzoate + 2 NADH + 2 H(+)</text>
        <dbReference type="Rhea" id="RHEA:55872"/>
        <dbReference type="ChEBI" id="CHEBI:15378"/>
        <dbReference type="ChEBI" id="CHEBI:15783"/>
        <dbReference type="ChEBI" id="CHEBI:16567"/>
        <dbReference type="ChEBI" id="CHEBI:57540"/>
        <dbReference type="ChEBI" id="CHEBI:57945"/>
        <dbReference type="ChEBI" id="CHEBI:71579"/>
        <dbReference type="EC" id="1.7.1.17"/>
    </reaction>
    <physiologicalReaction direction="right-to-left" evidence="5">
        <dbReference type="Rhea" id="RHEA:55874"/>
    </physiologicalReaction>
</comment>
<comment type="similarity">
    <text evidence="6">Belongs to the azoreductase type 1 family.</text>
</comment>
<sequence>MFRALKNLFARKAMTPRAGRSKEFPMTTILHIDSSILGGYSVSRALTAEVVAKELTLHPGARVIRRDLVAEPALHLSDAHIAVFQGGEVTSAALGQDLALGGAYIDDLFAADIIVIGAPMYNFSVPSQLKGWIDRVCVAGRTFQYGADGPQGLLPEGKKVLIASTRGGVYTGDSPAAALEHHESYLRGVLGFIGLTDVTIIRAEGLNLGEEPKAAAIAGAKAQIASLAA</sequence>
<comment type="caution">
    <text evidence="8">The sequence shown here is derived from an EMBL/GenBank/DDBJ whole genome shotgun (WGS) entry which is preliminary data.</text>
</comment>
<feature type="binding site" evidence="6">
    <location>
        <begin position="41"/>
        <end position="43"/>
    </location>
    <ligand>
        <name>FMN</name>
        <dbReference type="ChEBI" id="CHEBI:58210"/>
    </ligand>
</feature>
<dbReference type="HAMAP" id="MF_01216">
    <property type="entry name" value="Azoreductase_type1"/>
    <property type="match status" value="1"/>
</dbReference>
<dbReference type="Gene3D" id="3.40.50.360">
    <property type="match status" value="1"/>
</dbReference>
<dbReference type="AlphaFoldDB" id="A0A2U1ST71"/>
<feature type="binding site" evidence="6">
    <location>
        <position position="35"/>
    </location>
    <ligand>
        <name>FMN</name>
        <dbReference type="ChEBI" id="CHEBI:58210"/>
    </ligand>
</feature>
<dbReference type="PANTHER" id="PTHR43741:SF4">
    <property type="entry name" value="FMN-DEPENDENT NADH:QUINONE OXIDOREDUCTASE"/>
    <property type="match status" value="1"/>
</dbReference>
<evidence type="ECO:0000256" key="2">
    <source>
        <dbReference type="ARBA" id="ARBA00022643"/>
    </source>
</evidence>
<organism evidence="8 9">
    <name type="scientific">Methylosinus sporium</name>
    <dbReference type="NCBI Taxonomy" id="428"/>
    <lineage>
        <taxon>Bacteria</taxon>
        <taxon>Pseudomonadati</taxon>
        <taxon>Pseudomonadota</taxon>
        <taxon>Alphaproteobacteria</taxon>
        <taxon>Hyphomicrobiales</taxon>
        <taxon>Methylocystaceae</taxon>
        <taxon>Methylosinus</taxon>
    </lineage>
</organism>
<evidence type="ECO:0000256" key="6">
    <source>
        <dbReference type="HAMAP-Rule" id="MF_01216"/>
    </source>
</evidence>
<evidence type="ECO:0000256" key="1">
    <source>
        <dbReference type="ARBA" id="ARBA00022630"/>
    </source>
</evidence>
<evidence type="ECO:0000259" key="7">
    <source>
        <dbReference type="Pfam" id="PF02525"/>
    </source>
</evidence>
<keyword evidence="1 6" id="KW-0285">Flavoprotein</keyword>
<dbReference type="GO" id="GO:0016652">
    <property type="term" value="F:oxidoreductase activity, acting on NAD(P)H as acceptor"/>
    <property type="evidence" value="ECO:0007669"/>
    <property type="project" value="UniProtKB-UniRule"/>
</dbReference>
<proteinExistence type="inferred from homology"/>
<keyword evidence="4 6" id="KW-0520">NAD</keyword>
<dbReference type="InterPro" id="IPR050104">
    <property type="entry name" value="FMN-dep_NADH:Q_OxRdtase_AzoR1"/>
</dbReference>
<dbReference type="InterPro" id="IPR003680">
    <property type="entry name" value="Flavodoxin_fold"/>
</dbReference>
<evidence type="ECO:0000256" key="5">
    <source>
        <dbReference type="ARBA" id="ARBA00048542"/>
    </source>
</evidence>
<name>A0A2U1ST71_METSR</name>
<gene>
    <name evidence="6" type="primary">azoR</name>
    <name evidence="8" type="ORF">C5689_05020</name>
</gene>
<reference evidence="8 9" key="1">
    <citation type="journal article" date="2018" name="Appl. Microbiol. Biotechnol.">
        <title>Co-cultivation of the strictly anaerobic methanogen Methanosarcina barkeri with aerobic methanotrophs in an oxygen-limited membrane bioreactor.</title>
        <authorList>
            <person name="In 't Zandt M.H."/>
            <person name="van den Bosch T.J.M."/>
            <person name="Rijkers R."/>
            <person name="van Kessel M.A.H.J."/>
            <person name="Jetten M.S.M."/>
            <person name="Welte C.U."/>
        </authorList>
    </citation>
    <scope>NUCLEOTIDE SEQUENCE [LARGE SCALE GENOMIC DNA]</scope>
    <source>
        <strain evidence="8 9">DSM 17706</strain>
    </source>
</reference>
<feature type="binding site" evidence="6">
    <location>
        <begin position="120"/>
        <end position="123"/>
    </location>
    <ligand>
        <name>FMN</name>
        <dbReference type="ChEBI" id="CHEBI:58210"/>
    </ligand>
</feature>
<dbReference type="GO" id="GO:0016655">
    <property type="term" value="F:oxidoreductase activity, acting on NAD(P)H, quinone or similar compound as acceptor"/>
    <property type="evidence" value="ECO:0007669"/>
    <property type="project" value="InterPro"/>
</dbReference>
<dbReference type="EC" id="1.6.5.-" evidence="6"/>
<evidence type="ECO:0000256" key="3">
    <source>
        <dbReference type="ARBA" id="ARBA00023002"/>
    </source>
</evidence>
<feature type="domain" description="Flavodoxin-like fold" evidence="7">
    <location>
        <begin position="28"/>
        <end position="226"/>
    </location>
</feature>
<comment type="function">
    <text evidence="6">Also exhibits azoreductase activity. Catalyzes the reductive cleavage of the azo bond in aromatic azo compounds to the corresponding amines.</text>
</comment>
<comment type="cofactor">
    <cofactor evidence="6">
        <name>FMN</name>
        <dbReference type="ChEBI" id="CHEBI:58210"/>
    </cofactor>
    <text evidence="6">Binds 1 FMN per subunit.</text>
</comment>
<dbReference type="SUPFAM" id="SSF52218">
    <property type="entry name" value="Flavoproteins"/>
    <property type="match status" value="1"/>
</dbReference>
<keyword evidence="9" id="KW-1185">Reference proteome</keyword>
<comment type="subunit">
    <text evidence="6">Homodimer.</text>
</comment>
<keyword evidence="2 6" id="KW-0288">FMN</keyword>
<accession>A0A2U1ST71</accession>
<evidence type="ECO:0000313" key="9">
    <source>
        <dbReference type="Proteomes" id="UP000245137"/>
    </source>
</evidence>
<dbReference type="Proteomes" id="UP000245137">
    <property type="component" value="Unassembled WGS sequence"/>
</dbReference>
<feature type="binding site" evidence="6">
    <location>
        <begin position="165"/>
        <end position="168"/>
    </location>
    <ligand>
        <name>FMN</name>
        <dbReference type="ChEBI" id="CHEBI:58210"/>
    </ligand>
</feature>
<comment type="function">
    <text evidence="6">Quinone reductase that provides resistance to thiol-specific stress caused by electrophilic quinones.</text>
</comment>
<comment type="catalytic activity">
    <reaction evidence="6">
        <text>2 a quinone + NADH + H(+) = 2 a 1,4-benzosemiquinone + NAD(+)</text>
        <dbReference type="Rhea" id="RHEA:65952"/>
        <dbReference type="ChEBI" id="CHEBI:15378"/>
        <dbReference type="ChEBI" id="CHEBI:57540"/>
        <dbReference type="ChEBI" id="CHEBI:57945"/>
        <dbReference type="ChEBI" id="CHEBI:132124"/>
        <dbReference type="ChEBI" id="CHEBI:134225"/>
    </reaction>
</comment>
<dbReference type="GO" id="GO:0010181">
    <property type="term" value="F:FMN binding"/>
    <property type="evidence" value="ECO:0007669"/>
    <property type="project" value="UniProtKB-UniRule"/>
</dbReference>
<dbReference type="OrthoDB" id="9787136at2"/>
<dbReference type="EC" id="1.7.1.17" evidence="6"/>
<dbReference type="PANTHER" id="PTHR43741">
    <property type="entry name" value="FMN-DEPENDENT NADH-AZOREDUCTASE 1"/>
    <property type="match status" value="1"/>
</dbReference>
<dbReference type="EMBL" id="PUIV01000005">
    <property type="protein sequence ID" value="PWB94816.1"/>
    <property type="molecule type" value="Genomic_DNA"/>
</dbReference>
<evidence type="ECO:0000256" key="4">
    <source>
        <dbReference type="ARBA" id="ARBA00023027"/>
    </source>
</evidence>
<keyword evidence="3 6" id="KW-0560">Oxidoreductase</keyword>
<evidence type="ECO:0000313" key="8">
    <source>
        <dbReference type="EMBL" id="PWB94816.1"/>
    </source>
</evidence>
<dbReference type="GO" id="GO:0009055">
    <property type="term" value="F:electron transfer activity"/>
    <property type="evidence" value="ECO:0007669"/>
    <property type="project" value="UniProtKB-UniRule"/>
</dbReference>
<dbReference type="InterPro" id="IPR029039">
    <property type="entry name" value="Flavoprotein-like_sf"/>
</dbReference>
<dbReference type="InterPro" id="IPR023048">
    <property type="entry name" value="NADH:quinone_OxRdtase_FMN_depd"/>
</dbReference>